<name>A0A2X2U8Q6_9FIRM</name>
<reference evidence="1 2" key="1">
    <citation type="submission" date="2018-06" db="EMBL/GenBank/DDBJ databases">
        <authorList>
            <consortium name="Pathogen Informatics"/>
            <person name="Doyle S."/>
        </authorList>
    </citation>
    <scope>NUCLEOTIDE SEQUENCE [LARGE SCALE GENOMIC DNA]</scope>
    <source>
        <strain evidence="1 2">NCTC11224</strain>
    </source>
</reference>
<evidence type="ECO:0000313" key="2">
    <source>
        <dbReference type="Proteomes" id="UP000251853"/>
    </source>
</evidence>
<accession>A0A2X2U8Q6</accession>
<sequence length="115" mass="13593">MLNDAWMKMAQFLGSLNRENMNRKSYVRTSEYEEALAVWKQTEPEWEKFLETLSAEQQDKVEKMKDCLEDLSSAQEGRAYIQGYADCIQALYHMGLLKENEGLKWAEKVEFEEIR</sequence>
<keyword evidence="2" id="KW-1185">Reference proteome</keyword>
<proteinExistence type="predicted"/>
<evidence type="ECO:0000313" key="1">
    <source>
        <dbReference type="EMBL" id="SQB10131.1"/>
    </source>
</evidence>
<organism evidence="1 2">
    <name type="scientific">Enterocloster clostridioformis</name>
    <dbReference type="NCBI Taxonomy" id="1531"/>
    <lineage>
        <taxon>Bacteria</taxon>
        <taxon>Bacillati</taxon>
        <taxon>Bacillota</taxon>
        <taxon>Clostridia</taxon>
        <taxon>Lachnospirales</taxon>
        <taxon>Lachnospiraceae</taxon>
        <taxon>Enterocloster</taxon>
    </lineage>
</organism>
<dbReference type="Proteomes" id="UP000251853">
    <property type="component" value="Unassembled WGS sequence"/>
</dbReference>
<protein>
    <submittedName>
        <fullName evidence="1">Uncharacterized protein</fullName>
    </submittedName>
</protein>
<gene>
    <name evidence="1" type="ORF">NCTC11224_01438</name>
</gene>
<dbReference type="EMBL" id="UAVW01000003">
    <property type="protein sequence ID" value="SQB10131.1"/>
    <property type="molecule type" value="Genomic_DNA"/>
</dbReference>
<dbReference type="RefSeq" id="WP_112481631.1">
    <property type="nucleotide sequence ID" value="NZ_JAIWZC010000001.1"/>
</dbReference>
<dbReference type="AlphaFoldDB" id="A0A2X2U8Q6"/>